<dbReference type="CDD" id="cd02440">
    <property type="entry name" value="AdoMet_MTases"/>
    <property type="match status" value="1"/>
</dbReference>
<evidence type="ECO:0008006" key="3">
    <source>
        <dbReference type="Google" id="ProtNLM"/>
    </source>
</evidence>
<dbReference type="AlphaFoldDB" id="H3GYV9"/>
<keyword evidence="2" id="KW-1185">Reference proteome</keyword>
<dbReference type="Gene3D" id="3.40.50.150">
    <property type="entry name" value="Vaccinia Virus protein VP39"/>
    <property type="match status" value="1"/>
</dbReference>
<organism evidence="1 2">
    <name type="scientific">Phytophthora ramorum</name>
    <name type="common">Sudden oak death agent</name>
    <dbReference type="NCBI Taxonomy" id="164328"/>
    <lineage>
        <taxon>Eukaryota</taxon>
        <taxon>Sar</taxon>
        <taxon>Stramenopiles</taxon>
        <taxon>Oomycota</taxon>
        <taxon>Peronosporomycetes</taxon>
        <taxon>Peronosporales</taxon>
        <taxon>Peronosporaceae</taxon>
        <taxon>Phytophthora</taxon>
    </lineage>
</organism>
<reference evidence="2" key="1">
    <citation type="journal article" date="2006" name="Science">
        <title>Phytophthora genome sequences uncover evolutionary origins and mechanisms of pathogenesis.</title>
        <authorList>
            <person name="Tyler B.M."/>
            <person name="Tripathy S."/>
            <person name="Zhang X."/>
            <person name="Dehal P."/>
            <person name="Jiang R.H."/>
            <person name="Aerts A."/>
            <person name="Arredondo F.D."/>
            <person name="Baxter L."/>
            <person name="Bensasson D."/>
            <person name="Beynon J.L."/>
            <person name="Chapman J."/>
            <person name="Damasceno C.M."/>
            <person name="Dorrance A.E."/>
            <person name="Dou D."/>
            <person name="Dickerman A.W."/>
            <person name="Dubchak I.L."/>
            <person name="Garbelotto M."/>
            <person name="Gijzen M."/>
            <person name="Gordon S.G."/>
            <person name="Govers F."/>
            <person name="Grunwald N.J."/>
            <person name="Huang W."/>
            <person name="Ivors K.L."/>
            <person name="Jones R.W."/>
            <person name="Kamoun S."/>
            <person name="Krampis K."/>
            <person name="Lamour K.H."/>
            <person name="Lee M.K."/>
            <person name="McDonald W.H."/>
            <person name="Medina M."/>
            <person name="Meijer H.J."/>
            <person name="Nordberg E.K."/>
            <person name="Maclean D.J."/>
            <person name="Ospina-Giraldo M.D."/>
            <person name="Morris P.F."/>
            <person name="Phuntumart V."/>
            <person name="Putnam N.H."/>
            <person name="Rash S."/>
            <person name="Rose J.K."/>
            <person name="Sakihama Y."/>
            <person name="Salamov A.A."/>
            <person name="Savidor A."/>
            <person name="Scheuring C.F."/>
            <person name="Smith B.M."/>
            <person name="Sobral B.W."/>
            <person name="Terry A."/>
            <person name="Torto-Alalibo T.A."/>
            <person name="Win J."/>
            <person name="Xu Z."/>
            <person name="Zhang H."/>
            <person name="Grigoriev I.V."/>
            <person name="Rokhsar D.S."/>
            <person name="Boore J.L."/>
        </authorList>
    </citation>
    <scope>NUCLEOTIDE SEQUENCE [LARGE SCALE GENOMIC DNA]</scope>
    <source>
        <strain evidence="2">Pr102</strain>
    </source>
</reference>
<evidence type="ECO:0000313" key="1">
    <source>
        <dbReference type="EnsemblProtists" id="Phyra82926"/>
    </source>
</evidence>
<evidence type="ECO:0000313" key="2">
    <source>
        <dbReference type="Proteomes" id="UP000005238"/>
    </source>
</evidence>
<dbReference type="VEuPathDB" id="FungiDB:KRP23_1488"/>
<dbReference type="HOGENOM" id="CLU_066328_0_0_1"/>
<reference evidence="1" key="2">
    <citation type="submission" date="2015-06" db="UniProtKB">
        <authorList>
            <consortium name="EnsemblProtists"/>
        </authorList>
    </citation>
    <scope>IDENTIFICATION</scope>
    <source>
        <strain evidence="1">Pr102</strain>
    </source>
</reference>
<accession>H3GYV9</accession>
<dbReference type="EMBL" id="DS566077">
    <property type="status" value="NOT_ANNOTATED_CDS"/>
    <property type="molecule type" value="Genomic_DNA"/>
</dbReference>
<protein>
    <recommendedName>
        <fullName evidence="3">Methyltransferase type 11 domain-containing protein</fullName>
    </recommendedName>
</protein>
<proteinExistence type="predicted"/>
<dbReference type="OMA" id="KVHAGNW"/>
<sequence>MPPKTDSLFRWIEERECEQLEASNSSWGRVLDAGTGRHSLTWLLRGDASPLISEVVAVTGEKPLANELSTEFGPSKTPHATALKVHAGNWQDVKFLANEQLFDVIIADYLVGAIEGFAPYYQDQICGRLEKMLAPGGRIYLVGLQPLSESQLPGDASDQDQEAGKLVQEVARIRDACLLLAGRRCYREYPIDWSHRQLEKAGMEVFNSVRLANVYGRSAVTRQLEVGRRHVPMFKDSELADSMQQALDRVDERLEEEFGSGGLPKKEQRRIRFGFDYVLAARKPIKA</sequence>
<dbReference type="SUPFAM" id="SSF53335">
    <property type="entry name" value="S-adenosyl-L-methionine-dependent methyltransferases"/>
    <property type="match status" value="1"/>
</dbReference>
<dbReference type="InterPro" id="IPR029063">
    <property type="entry name" value="SAM-dependent_MTases_sf"/>
</dbReference>
<name>H3GYV9_PHYRM</name>
<dbReference type="InParanoid" id="H3GYV9"/>
<dbReference type="Proteomes" id="UP000005238">
    <property type="component" value="Unassembled WGS sequence"/>
</dbReference>
<dbReference type="eggNOG" id="ENOG502RZZT">
    <property type="taxonomic scope" value="Eukaryota"/>
</dbReference>
<dbReference type="VEuPathDB" id="FungiDB:KRP22_1150"/>
<dbReference type="EnsemblProtists" id="Phyra82926">
    <property type="protein sequence ID" value="Phyra82926"/>
    <property type="gene ID" value="Phyra82926"/>
</dbReference>